<keyword evidence="6" id="KW-1043">Host membrane</keyword>
<feature type="transmembrane region" description="Helical" evidence="13">
    <location>
        <begin position="245"/>
        <end position="266"/>
    </location>
</feature>
<evidence type="ECO:0000256" key="7">
    <source>
        <dbReference type="ARBA" id="ARBA00022879"/>
    </source>
</evidence>
<evidence type="ECO:0000256" key="6">
    <source>
        <dbReference type="ARBA" id="ARBA00022870"/>
    </source>
</evidence>
<feature type="transmembrane region" description="Helical" evidence="13">
    <location>
        <begin position="165"/>
        <end position="184"/>
    </location>
</feature>
<dbReference type="RefSeq" id="YP_010798683.1">
    <property type="nucleotide sequence ID" value="NC_076509.1"/>
</dbReference>
<proteinExistence type="inferred from homology"/>
<evidence type="ECO:0000256" key="12">
    <source>
        <dbReference type="ARBA" id="ARBA00023180"/>
    </source>
</evidence>
<dbReference type="KEGG" id="vg:80536932"/>
<evidence type="ECO:0000256" key="4">
    <source>
        <dbReference type="ARBA" id="ARBA00022812"/>
    </source>
</evidence>
<keyword evidence="4" id="KW-1040">Host Golgi apparatus</keyword>
<keyword evidence="9" id="KW-1039">Host endosome</keyword>
<evidence type="ECO:0000256" key="10">
    <source>
        <dbReference type="ARBA" id="ARBA00023136"/>
    </source>
</evidence>
<evidence type="ECO:0000256" key="1">
    <source>
        <dbReference type="ARBA" id="ARBA00003017"/>
    </source>
</evidence>
<evidence type="ECO:0000256" key="13">
    <source>
        <dbReference type="SAM" id="Phobius"/>
    </source>
</evidence>
<organism evidence="14 15">
    <name type="scientific">Caprine alphaherpesvirus 1</name>
    <dbReference type="NCBI Taxonomy" id="39944"/>
    <lineage>
        <taxon>Viruses</taxon>
        <taxon>Duplodnaviria</taxon>
        <taxon>Heunggongvirae</taxon>
        <taxon>Peploviricota</taxon>
        <taxon>Herviviricetes</taxon>
        <taxon>Herpesvirales</taxon>
        <taxon>Orthoherpesviridae</taxon>
        <taxon>Alphaherpesvirinae</taxon>
        <taxon>Varicellovirus</taxon>
        <taxon>Varicellovirus caprinealpha1</taxon>
    </lineage>
</organism>
<protein>
    <submittedName>
        <fullName evidence="14">Envelope glycoprotein M</fullName>
    </submittedName>
</protein>
<dbReference type="InterPro" id="IPR000785">
    <property type="entry name" value="Herpes_glycop_M"/>
</dbReference>
<keyword evidence="7 14" id="KW-0261">Viral envelope protein</keyword>
<evidence type="ECO:0000313" key="15">
    <source>
        <dbReference type="Proteomes" id="UP000828786"/>
    </source>
</evidence>
<evidence type="ECO:0000256" key="8">
    <source>
        <dbReference type="ARBA" id="ARBA00022989"/>
    </source>
</evidence>
<evidence type="ECO:0000256" key="2">
    <source>
        <dbReference type="ARBA" id="ARBA00022562"/>
    </source>
</evidence>
<dbReference type="Proteomes" id="UP000828786">
    <property type="component" value="Segment"/>
</dbReference>
<keyword evidence="2" id="KW-1048">Host nucleus</keyword>
<gene>
    <name evidence="14" type="primary">UL10</name>
</gene>
<dbReference type="PRINTS" id="PR00333">
    <property type="entry name" value="HSVINTEGRLMP"/>
</dbReference>
<keyword evidence="5" id="KW-0946">Virion</keyword>
<accession>A0AAE6D0C4</accession>
<feature type="transmembrane region" description="Helical" evidence="13">
    <location>
        <begin position="87"/>
        <end position="109"/>
    </location>
</feature>
<feature type="transmembrane region" description="Helical" evidence="13">
    <location>
        <begin position="212"/>
        <end position="233"/>
    </location>
</feature>
<dbReference type="GeneID" id="80536932"/>
<dbReference type="Pfam" id="PF01528">
    <property type="entry name" value="Herpes_glycop"/>
    <property type="match status" value="1"/>
</dbReference>
<sequence length="418" mass="43044">MASAERLGAARWRLWLVQASAFAAPALLLLVTLVAAASPGAGLPCFYAAVVDYGPRNLFADGGAWAQRALGQTHPALFLETPTTAAFSAYTALVLLAVAAFDVAAAVIIRQESRGEPEPAHHMSALAALATPPGALLLGALAAWTLQAAVLLLSHKVMLLAAATYLAHAGFVAAFAGLFCTAGLPSGEYADAVRALRGASPRAHRLLGPGRAVLINLVCGAVALAVGTTPLMLGQLLAASLSLTLAQTVAVGVAVFCAAAVLFLALGELVLSRYAQVLPGPAFGTLVTASCIAVSAHDYFRQLRHAVSAQAPGLPVGVKLALAAVALLAVAMLVLRLVRACLYHRQKNSAFYGRVSAARQQAVRYIARARGVRRGRAAPAPADAGTALLDGGDATDDEDALYETEGRAAERSYALAYR</sequence>
<keyword evidence="10 13" id="KW-0472">Membrane</keyword>
<evidence type="ECO:0000256" key="9">
    <source>
        <dbReference type="ARBA" id="ARBA00023046"/>
    </source>
</evidence>
<keyword evidence="8 13" id="KW-1133">Transmembrane helix</keyword>
<feature type="transmembrane region" description="Helical" evidence="13">
    <location>
        <begin position="129"/>
        <end position="153"/>
    </location>
</feature>
<comment type="function">
    <text evidence="1">Envelope glycoprotein important for virion assembly and egress. Plays a role in the correct incorporation of gH-gL into virion membrane. Directs the glycoprotein N (gN) to the host trans-Golgi network.</text>
</comment>
<dbReference type="EMBL" id="MG989243">
    <property type="protein sequence ID" value="QBM10891.1"/>
    <property type="molecule type" value="Genomic_DNA"/>
</dbReference>
<feature type="transmembrane region" description="Helical" evidence="13">
    <location>
        <begin position="278"/>
        <end position="296"/>
    </location>
</feature>
<keyword evidence="12" id="KW-0325">Glycoprotein</keyword>
<keyword evidence="15" id="KW-1185">Reference proteome</keyword>
<keyword evidence="11" id="KW-1015">Disulfide bond</keyword>
<evidence type="ECO:0000256" key="3">
    <source>
        <dbReference type="ARBA" id="ARBA00022692"/>
    </source>
</evidence>
<name>A0AAE6D0C4_9ALPH</name>
<evidence type="ECO:0000256" key="5">
    <source>
        <dbReference type="ARBA" id="ARBA00022844"/>
    </source>
</evidence>
<keyword evidence="3 13" id="KW-0812">Transmembrane</keyword>
<dbReference type="HAMAP" id="MF_04035">
    <property type="entry name" value="HSV_GM"/>
    <property type="match status" value="1"/>
</dbReference>
<dbReference type="GO" id="GO:0019031">
    <property type="term" value="C:viral envelope"/>
    <property type="evidence" value="ECO:0007669"/>
    <property type="project" value="UniProtKB-KW"/>
</dbReference>
<feature type="transmembrane region" description="Helical" evidence="13">
    <location>
        <begin position="316"/>
        <end position="338"/>
    </location>
</feature>
<evidence type="ECO:0000313" key="14">
    <source>
        <dbReference type="EMBL" id="QBM10891.1"/>
    </source>
</evidence>
<evidence type="ECO:0000256" key="11">
    <source>
        <dbReference type="ARBA" id="ARBA00023157"/>
    </source>
</evidence>
<reference evidence="14 15" key="1">
    <citation type="submission" date="2018-02" db="EMBL/GenBank/DDBJ databases">
        <title>A novel caprine herpesvirus isolated from goats in China.</title>
        <authorList>
            <person name="Hao F."/>
            <person name="Mao L."/>
            <person name="Li W."/>
        </authorList>
    </citation>
    <scope>NUCLEOTIDE SEQUENCE [LARGE SCALE GENOMIC DNA]</scope>
    <source>
        <strain evidence="14 15">JSHA1405</strain>
    </source>
</reference>